<dbReference type="RefSeq" id="WP_179748719.1">
    <property type="nucleotide sequence ID" value="NZ_JACCBU010000001.1"/>
</dbReference>
<dbReference type="Gene3D" id="3.50.30.40">
    <property type="entry name" value="Ribonuclease E inhibitor RraA/RraA-like"/>
    <property type="match status" value="1"/>
</dbReference>
<feature type="region of interest" description="Disordered" evidence="3">
    <location>
        <begin position="275"/>
        <end position="311"/>
    </location>
</feature>
<comment type="similarity">
    <text evidence="1">Belongs to the metallo-dependent hydrolases superfamily.</text>
</comment>
<dbReference type="Proteomes" id="UP000569914">
    <property type="component" value="Unassembled WGS sequence"/>
</dbReference>
<comment type="caution">
    <text evidence="5">The sequence shown here is derived from an EMBL/GenBank/DDBJ whole genome shotgun (WGS) entry which is preliminary data.</text>
</comment>
<dbReference type="Pfam" id="PF04909">
    <property type="entry name" value="Amidohydro_2"/>
    <property type="match status" value="1"/>
</dbReference>
<dbReference type="Gene3D" id="3.20.20.140">
    <property type="entry name" value="Metal-dependent hydrolases"/>
    <property type="match status" value="1"/>
</dbReference>
<feature type="binding site" evidence="2">
    <location>
        <position position="447"/>
    </location>
    <ligand>
        <name>Mg(2+)</name>
        <dbReference type="ChEBI" id="CHEBI:18420"/>
    </ligand>
</feature>
<evidence type="ECO:0000256" key="3">
    <source>
        <dbReference type="SAM" id="MobiDB-lite"/>
    </source>
</evidence>
<dbReference type="InterPro" id="IPR005493">
    <property type="entry name" value="RraA/RraA-like"/>
</dbReference>
<dbReference type="InterPro" id="IPR036704">
    <property type="entry name" value="RraA/RraA-like_sf"/>
</dbReference>
<dbReference type="GO" id="GO:0016787">
    <property type="term" value="F:hydrolase activity"/>
    <property type="evidence" value="ECO:0007669"/>
    <property type="project" value="UniProtKB-KW"/>
</dbReference>
<dbReference type="Pfam" id="PF03737">
    <property type="entry name" value="RraA-like"/>
    <property type="match status" value="1"/>
</dbReference>
<feature type="compositionally biased region" description="Low complexity" evidence="3">
    <location>
        <begin position="296"/>
        <end position="309"/>
    </location>
</feature>
<sequence>MIIDAHQHFWRLGEAEQPWRRDDHHRIARDYLPNDLITAAAGTPVTGTVLVESVDGPAENDRLAVFAEQPPVVGVVGWLPLADPAAARRELDRMAVPTLSGVRCLIGAAPIAWTRDPEVRALFAELAGRGLAWDVVPVTAEQAAAVIDLAVAVPELKIVLDHLARPPIETAGWQPWADQVARLADLPSVAIKLSIGLDVLSAWESWQADALPRYVEWAIRRFGPERCMLASNWPVVELRAPYARAWHDVGAVAAAVCDAPGLAEISGGTARRWYGLPDHPPSRGNPTPEGDPLIMTTRTDSTRADSTATYPTKADPDRLGTLYRYLRVVDVVDALDGIGYFNIGLVSPELRPIWSGMRFFGEAATIRAVPSNKPMWKLDTTEDIVAAHGRWFAKYPQAKLPTDLAPGHVVVMDSGGGPETGYWGSENSMGAILGGAVGIVTDGYCRDTAELATQRTPIVSRHRGRTIIPGRIEAIETQTTIACGGAQVNPGDIVGADDDGVVVVPKEVAHEVATHARAILLSDMRARRSKYERLGLPHDPSIDADAVEAYYDGV</sequence>
<evidence type="ECO:0000313" key="6">
    <source>
        <dbReference type="Proteomes" id="UP000569914"/>
    </source>
</evidence>
<dbReference type="SUPFAM" id="SSF51556">
    <property type="entry name" value="Metallo-dependent hydrolases"/>
    <property type="match status" value="1"/>
</dbReference>
<dbReference type="InterPro" id="IPR032466">
    <property type="entry name" value="Metal_Hydrolase"/>
</dbReference>
<dbReference type="GO" id="GO:0046872">
    <property type="term" value="F:metal ion binding"/>
    <property type="evidence" value="ECO:0007669"/>
    <property type="project" value="UniProtKB-KW"/>
</dbReference>
<evidence type="ECO:0000256" key="2">
    <source>
        <dbReference type="PIRSR" id="PIRSR605493-1"/>
    </source>
</evidence>
<dbReference type="SUPFAM" id="SSF89562">
    <property type="entry name" value="RraA-like"/>
    <property type="match status" value="1"/>
</dbReference>
<dbReference type="InterPro" id="IPR006680">
    <property type="entry name" value="Amidohydro-rel"/>
</dbReference>
<evidence type="ECO:0000259" key="4">
    <source>
        <dbReference type="Pfam" id="PF04909"/>
    </source>
</evidence>
<keyword evidence="2" id="KW-0460">Magnesium</keyword>
<dbReference type="InterPro" id="IPR052350">
    <property type="entry name" value="Metallo-dep_Lactonases"/>
</dbReference>
<keyword evidence="5" id="KW-0378">Hydrolase</keyword>
<reference evidence="5 6" key="1">
    <citation type="submission" date="2020-07" db="EMBL/GenBank/DDBJ databases">
        <title>Sequencing the genomes of 1000 actinobacteria strains.</title>
        <authorList>
            <person name="Klenk H.-P."/>
        </authorList>
    </citation>
    <scope>NUCLEOTIDE SEQUENCE [LARGE SCALE GENOMIC DNA]</scope>
    <source>
        <strain evidence="5 6">DSM 22083</strain>
    </source>
</reference>
<keyword evidence="2" id="KW-0479">Metal-binding</keyword>
<feature type="domain" description="Amidohydrolase-related" evidence="4">
    <location>
        <begin position="3"/>
        <end position="276"/>
    </location>
</feature>
<dbReference type="CDD" id="cd16841">
    <property type="entry name" value="RraA_family"/>
    <property type="match status" value="1"/>
</dbReference>
<protein>
    <submittedName>
        <fullName evidence="5">Putative TIM-barrel fold metal-dependent hydrolase/regulator of RNase E activity RraA</fullName>
    </submittedName>
</protein>
<evidence type="ECO:0000256" key="1">
    <source>
        <dbReference type="ARBA" id="ARBA00038310"/>
    </source>
</evidence>
<dbReference type="AlphaFoldDB" id="A0A7Y9LAF9"/>
<name>A0A7Y9LAF9_9ACTN</name>
<dbReference type="PANTHER" id="PTHR43569:SF2">
    <property type="entry name" value="AMIDOHYDROLASE-RELATED DOMAIN-CONTAINING PROTEIN"/>
    <property type="match status" value="1"/>
</dbReference>
<dbReference type="EMBL" id="JACCBU010000001">
    <property type="protein sequence ID" value="NYE69748.1"/>
    <property type="molecule type" value="Genomic_DNA"/>
</dbReference>
<proteinExistence type="inferred from homology"/>
<comment type="cofactor">
    <cofactor evidence="2">
        <name>Mg(2+)</name>
        <dbReference type="ChEBI" id="CHEBI:18420"/>
    </cofactor>
</comment>
<feature type="binding site" evidence="2">
    <location>
        <position position="446"/>
    </location>
    <ligand>
        <name>substrate</name>
    </ligand>
</feature>
<evidence type="ECO:0000313" key="5">
    <source>
        <dbReference type="EMBL" id="NYE69748.1"/>
    </source>
</evidence>
<accession>A0A7Y9LAF9</accession>
<keyword evidence="6" id="KW-1185">Reference proteome</keyword>
<dbReference type="PANTHER" id="PTHR43569">
    <property type="entry name" value="AMIDOHYDROLASE"/>
    <property type="match status" value="1"/>
</dbReference>
<gene>
    <name evidence="5" type="ORF">BKA15_001077</name>
</gene>
<organism evidence="5 6">
    <name type="scientific">Microlunatus parietis</name>
    <dbReference type="NCBI Taxonomy" id="682979"/>
    <lineage>
        <taxon>Bacteria</taxon>
        <taxon>Bacillati</taxon>
        <taxon>Actinomycetota</taxon>
        <taxon>Actinomycetes</taxon>
        <taxon>Propionibacteriales</taxon>
        <taxon>Propionibacteriaceae</taxon>
        <taxon>Microlunatus</taxon>
    </lineage>
</organism>